<evidence type="ECO:0000256" key="1">
    <source>
        <dbReference type="ARBA" id="ARBA00023015"/>
    </source>
</evidence>
<evidence type="ECO:0000256" key="3">
    <source>
        <dbReference type="ARBA" id="ARBA00023163"/>
    </source>
</evidence>
<dbReference type="PANTHER" id="PTHR30136">
    <property type="entry name" value="HELIX-TURN-HELIX TRANSCRIPTIONAL REGULATOR, ICLR FAMILY"/>
    <property type="match status" value="1"/>
</dbReference>
<organism evidence="6 7">
    <name type="scientific">Amycolatopsis acidicola</name>
    <dbReference type="NCBI Taxonomy" id="2596893"/>
    <lineage>
        <taxon>Bacteria</taxon>
        <taxon>Bacillati</taxon>
        <taxon>Actinomycetota</taxon>
        <taxon>Actinomycetes</taxon>
        <taxon>Pseudonocardiales</taxon>
        <taxon>Pseudonocardiaceae</taxon>
        <taxon>Amycolatopsis</taxon>
    </lineage>
</organism>
<evidence type="ECO:0000259" key="5">
    <source>
        <dbReference type="PROSITE" id="PS51078"/>
    </source>
</evidence>
<dbReference type="PANTHER" id="PTHR30136:SF24">
    <property type="entry name" value="HTH-TYPE TRANSCRIPTIONAL REPRESSOR ALLR"/>
    <property type="match status" value="1"/>
</dbReference>
<dbReference type="EMBL" id="VMNW02000007">
    <property type="protein sequence ID" value="KAA9164434.1"/>
    <property type="molecule type" value="Genomic_DNA"/>
</dbReference>
<dbReference type="SUPFAM" id="SSF46785">
    <property type="entry name" value="Winged helix' DNA-binding domain"/>
    <property type="match status" value="1"/>
</dbReference>
<keyword evidence="3" id="KW-0804">Transcription</keyword>
<evidence type="ECO:0000256" key="2">
    <source>
        <dbReference type="ARBA" id="ARBA00023125"/>
    </source>
</evidence>
<feature type="domain" description="IclR-ED" evidence="5">
    <location>
        <begin position="69"/>
        <end position="248"/>
    </location>
</feature>
<protein>
    <submittedName>
        <fullName evidence="6">IclR family transcriptional regulator</fullName>
    </submittedName>
</protein>
<dbReference type="GO" id="GO:0045892">
    <property type="term" value="P:negative regulation of DNA-templated transcription"/>
    <property type="evidence" value="ECO:0007669"/>
    <property type="project" value="TreeGrafter"/>
</dbReference>
<keyword evidence="2" id="KW-0238">DNA-binding</keyword>
<dbReference type="InterPro" id="IPR036390">
    <property type="entry name" value="WH_DNA-bd_sf"/>
</dbReference>
<gene>
    <name evidence="6" type="ORF">FPZ12_007525</name>
</gene>
<keyword evidence="7" id="KW-1185">Reference proteome</keyword>
<dbReference type="Gene3D" id="1.10.10.10">
    <property type="entry name" value="Winged helix-like DNA-binding domain superfamily/Winged helix DNA-binding domain"/>
    <property type="match status" value="1"/>
</dbReference>
<dbReference type="RefSeq" id="WP_144747084.1">
    <property type="nucleotide sequence ID" value="NZ_VMNW02000007.1"/>
</dbReference>
<evidence type="ECO:0000313" key="7">
    <source>
        <dbReference type="Proteomes" id="UP000319769"/>
    </source>
</evidence>
<dbReference type="InterPro" id="IPR050707">
    <property type="entry name" value="HTH_MetabolicPath_Reg"/>
</dbReference>
<dbReference type="InterPro" id="IPR005471">
    <property type="entry name" value="Tscrpt_reg_IclR_N"/>
</dbReference>
<sequence>MPKTEGESLISRVARVLEAFDRDTESVSLSTLANRSGLPLPTTHRLVTELVRYGLLERDGTKEIRIGLHLWELAGRGNRGLDIRDAALPFMVDLRTAIHEIVTISVLDQGSALFLERLAPAATTLVAGRMAERHSLHASSSGLVLLAFSPPDYQEEVLSGPLERLTDETVTDPAQLRQILADIRRRRMVYAPGIGTVDWSGMAVPVTGAGGEVVAALSVVYRRGTERPLAHEHAMHTAAAGISRVLTQGRHRP</sequence>
<proteinExistence type="predicted"/>
<dbReference type="Gene3D" id="3.30.450.40">
    <property type="match status" value="1"/>
</dbReference>
<reference evidence="6" key="1">
    <citation type="submission" date="2019-09" db="EMBL/GenBank/DDBJ databases">
        <authorList>
            <person name="Teo W.F.A."/>
            <person name="Duangmal K."/>
        </authorList>
    </citation>
    <scope>NUCLEOTIDE SEQUENCE [LARGE SCALE GENOMIC DNA]</scope>
    <source>
        <strain evidence="6">K81G1</strain>
    </source>
</reference>
<dbReference type="InterPro" id="IPR014757">
    <property type="entry name" value="Tscrpt_reg_IclR_C"/>
</dbReference>
<dbReference type="Pfam" id="PF01614">
    <property type="entry name" value="IclR_C"/>
    <property type="match status" value="1"/>
</dbReference>
<name>A0A5N0VG65_9PSEU</name>
<comment type="caution">
    <text evidence="6">The sequence shown here is derived from an EMBL/GenBank/DDBJ whole genome shotgun (WGS) entry which is preliminary data.</text>
</comment>
<dbReference type="SUPFAM" id="SSF55781">
    <property type="entry name" value="GAF domain-like"/>
    <property type="match status" value="1"/>
</dbReference>
<dbReference type="OrthoDB" id="60629at2"/>
<feature type="domain" description="HTH iclR-type" evidence="4">
    <location>
        <begin position="7"/>
        <end position="68"/>
    </location>
</feature>
<dbReference type="AlphaFoldDB" id="A0A5N0VG65"/>
<dbReference type="PROSITE" id="PS51078">
    <property type="entry name" value="ICLR_ED"/>
    <property type="match status" value="1"/>
</dbReference>
<dbReference type="PROSITE" id="PS51077">
    <property type="entry name" value="HTH_ICLR"/>
    <property type="match status" value="1"/>
</dbReference>
<dbReference type="Proteomes" id="UP000319769">
    <property type="component" value="Unassembled WGS sequence"/>
</dbReference>
<dbReference type="InterPro" id="IPR029016">
    <property type="entry name" value="GAF-like_dom_sf"/>
</dbReference>
<dbReference type="InterPro" id="IPR036388">
    <property type="entry name" value="WH-like_DNA-bd_sf"/>
</dbReference>
<dbReference type="Pfam" id="PF09339">
    <property type="entry name" value="HTH_IclR"/>
    <property type="match status" value="1"/>
</dbReference>
<dbReference type="SMART" id="SM00346">
    <property type="entry name" value="HTH_ICLR"/>
    <property type="match status" value="1"/>
</dbReference>
<accession>A0A5N0VG65</accession>
<keyword evidence="1" id="KW-0805">Transcription regulation</keyword>
<dbReference type="GO" id="GO:0003677">
    <property type="term" value="F:DNA binding"/>
    <property type="evidence" value="ECO:0007669"/>
    <property type="project" value="UniProtKB-KW"/>
</dbReference>
<dbReference type="GO" id="GO:0003700">
    <property type="term" value="F:DNA-binding transcription factor activity"/>
    <property type="evidence" value="ECO:0007669"/>
    <property type="project" value="TreeGrafter"/>
</dbReference>
<evidence type="ECO:0000259" key="4">
    <source>
        <dbReference type="PROSITE" id="PS51077"/>
    </source>
</evidence>
<evidence type="ECO:0000313" key="6">
    <source>
        <dbReference type="EMBL" id="KAA9164434.1"/>
    </source>
</evidence>